<feature type="region of interest" description="Disordered" evidence="1">
    <location>
        <begin position="296"/>
        <end position="323"/>
    </location>
</feature>
<evidence type="ECO:0000259" key="2">
    <source>
        <dbReference type="Pfam" id="PF20944"/>
    </source>
</evidence>
<proteinExistence type="predicted"/>
<evidence type="ECO:0000313" key="3">
    <source>
        <dbReference type="EMBL" id="PHZ26161.1"/>
    </source>
</evidence>
<dbReference type="Pfam" id="PF13688">
    <property type="entry name" value="Reprolysin_5"/>
    <property type="match status" value="1"/>
</dbReference>
<feature type="region of interest" description="Disordered" evidence="1">
    <location>
        <begin position="338"/>
        <end position="362"/>
    </location>
</feature>
<reference evidence="3 4" key="1">
    <citation type="submission" date="2017-10" db="EMBL/GenBank/DDBJ databases">
        <authorList>
            <person name="Banno H."/>
            <person name="Chua N.-H."/>
        </authorList>
    </citation>
    <scope>NUCLEOTIDE SEQUENCE [LARGE SCALE GENOMIC DNA]</scope>
    <source>
        <strain evidence="3 4">SCPM-O-B-7607</strain>
    </source>
</reference>
<dbReference type="InterPro" id="IPR024079">
    <property type="entry name" value="MetalloPept_cat_dom_sf"/>
</dbReference>
<dbReference type="Gene3D" id="2.60.120.1230">
    <property type="match status" value="7"/>
</dbReference>
<name>A0A2G4TYM4_YERBE</name>
<feature type="domain" description="Metalloprotease StcE beta-sandwich" evidence="2">
    <location>
        <begin position="464"/>
        <end position="531"/>
    </location>
</feature>
<feature type="domain" description="Metalloprotease StcE beta-sandwich" evidence="2">
    <location>
        <begin position="114"/>
        <end position="187"/>
    </location>
</feature>
<dbReference type="SUPFAM" id="SSF55486">
    <property type="entry name" value="Metalloproteases ('zincins'), catalytic domain"/>
    <property type="match status" value="1"/>
</dbReference>
<dbReference type="Proteomes" id="UP000229378">
    <property type="component" value="Unassembled WGS sequence"/>
</dbReference>
<accession>A0A2G4TYM4</accession>
<feature type="domain" description="Metalloprotease StcE beta-sandwich" evidence="2">
    <location>
        <begin position="555"/>
        <end position="626"/>
    </location>
</feature>
<evidence type="ECO:0000256" key="1">
    <source>
        <dbReference type="SAM" id="MobiDB-lite"/>
    </source>
</evidence>
<feature type="domain" description="Metalloprotease StcE beta-sandwich" evidence="2">
    <location>
        <begin position="650"/>
        <end position="715"/>
    </location>
</feature>
<feature type="domain" description="Metalloprotease StcE beta-sandwich" evidence="2">
    <location>
        <begin position="27"/>
        <end position="90"/>
    </location>
</feature>
<feature type="compositionally biased region" description="Polar residues" evidence="1">
    <location>
        <begin position="296"/>
        <end position="320"/>
    </location>
</feature>
<dbReference type="Gene3D" id="3.40.390.10">
    <property type="entry name" value="Collagenase (Catalytic Domain)"/>
    <property type="match status" value="1"/>
</dbReference>
<comment type="caution">
    <text evidence="3">The sequence shown here is derived from an EMBL/GenBank/DDBJ whole genome shotgun (WGS) entry which is preliminary data.</text>
</comment>
<dbReference type="InterPro" id="IPR048990">
    <property type="entry name" value="StcE_b-sandwich"/>
</dbReference>
<dbReference type="GO" id="GO:0008237">
    <property type="term" value="F:metallopeptidase activity"/>
    <property type="evidence" value="ECO:0007669"/>
    <property type="project" value="InterPro"/>
</dbReference>
<dbReference type="RefSeq" id="WP_005276085.1">
    <property type="nucleotide sequence ID" value="NZ_CP124240.1"/>
</dbReference>
<dbReference type="AlphaFoldDB" id="A0A2G4TYM4"/>
<gene>
    <name evidence="3" type="ORF">CS533_17850</name>
</gene>
<dbReference type="GeneID" id="89597989"/>
<dbReference type="EMBL" id="PEHN01000026">
    <property type="protein sequence ID" value="PHZ26161.1"/>
    <property type="molecule type" value="Genomic_DNA"/>
</dbReference>
<feature type="domain" description="Metalloprotease StcE beta-sandwich" evidence="2">
    <location>
        <begin position="370"/>
        <end position="436"/>
    </location>
</feature>
<sequence>MNSTFLSVTSDQLGCGSLPSGYDEIIFELSEGKPVYDIFLPDYPADNSRVVIRSSATWDAMLHLPFTSVKVKPGSEYSLEYQSDIQQWSIKGTDINYLTPNSDGNITPDNPSHLTCYSMDDSNHADEVTLPTRAEDGDIIVISSTAEFDSKISGVNRLSKEEKTLKRGDHYIFRYQSKCNGTGWVLDSLPIQPQEDISDESPDSEVFISYIDDSDEVVKFTYDLSDDNWTDEIVLPTQPTDRCKVEISSSAAKNSTLNLPFGSLSIKNGDQYFLEYHADTQQWSVKGTDIDFLTPNSGGHTPPAKQQTNISNESLGSTPDVTDGVVSEEVDINVNNEEKQKRKARPIANPLSTTPNKLNSGLLPSGHSEVEFKLSDGNWTKDIFLPLQPEQGDRVVIQSFAGYNAYLHLPFTTIKIETGSKYSLEYREDIQQWTIQGTDINFLTPDSVGNTIPDKLKGITYYMMESYNWVPEIRLPAAAEDGALIIIRSAATNSEAKIAAEHLLYNSTSTIKSGDQYVLKYLKKFNGWVFESAPIRRAEFDSTDGEIPYPTGKNTLVDITDSHWLAKIKLPEQAGDRDKITLKSSTDKITIIDTTHINDPGVMKLRNGEQYDFFYIAENGKWQLISSPDTVYQSQDILSGEVPELRTPRTIINISTNNYQPELRLPTNPLSGSRVIINSDAESDISVSAGKENYKVSQGETVAFKVDEQGLWFRETVTIDMLLLYSDKAADKFGEDVIRAQLIEELNITNEALENSGANFRYRMVGLRQIEAKAHWSKLGHPLRDLRDDTLVQEWRDTLKADGIYYKGTEDGCGLSWLGTHNNSKNMVATGSTNCGKAVMRHEMGHNMGLKHYHSDGSYNAGYGLLSTIMADNSIPYYSTPNRYTADYGIPMGIVGAHDAVRAMNERSAAVAGYR</sequence>
<evidence type="ECO:0000313" key="4">
    <source>
        <dbReference type="Proteomes" id="UP000229378"/>
    </source>
</evidence>
<dbReference type="Pfam" id="PF20944">
    <property type="entry name" value="StcE_b-sandwich"/>
    <property type="match status" value="7"/>
</dbReference>
<feature type="domain" description="Metalloprotease StcE beta-sandwich" evidence="2">
    <location>
        <begin position="221"/>
        <end position="285"/>
    </location>
</feature>
<feature type="compositionally biased region" description="Polar residues" evidence="1">
    <location>
        <begin position="350"/>
        <end position="359"/>
    </location>
</feature>
<protein>
    <recommendedName>
        <fullName evidence="2">Metalloprotease StcE beta-sandwich domain-containing protein</fullName>
    </recommendedName>
</protein>
<organism evidence="3 4">
    <name type="scientific">Yersinia bercovieri</name>
    <dbReference type="NCBI Taxonomy" id="634"/>
    <lineage>
        <taxon>Bacteria</taxon>
        <taxon>Pseudomonadati</taxon>
        <taxon>Pseudomonadota</taxon>
        <taxon>Gammaproteobacteria</taxon>
        <taxon>Enterobacterales</taxon>
        <taxon>Yersiniaceae</taxon>
        <taxon>Yersinia</taxon>
    </lineage>
</organism>